<organism evidence="1 2">
    <name type="scientific">Thermoplasma volcanium (strain ATCC 51530 / DSM 4299 / JCM 9571 / NBRC 15438 / GSS1)</name>
    <dbReference type="NCBI Taxonomy" id="273116"/>
    <lineage>
        <taxon>Archaea</taxon>
        <taxon>Methanobacteriati</taxon>
        <taxon>Thermoplasmatota</taxon>
        <taxon>Thermoplasmata</taxon>
        <taxon>Thermoplasmatales</taxon>
        <taxon>Thermoplasmataceae</taxon>
        <taxon>Thermoplasma</taxon>
    </lineage>
</organism>
<dbReference type="GeneID" id="1441804"/>
<dbReference type="HOGENOM" id="CLU_1850745_0_0_2"/>
<gene>
    <name evidence="1" type="ORF">TVG0703424</name>
</gene>
<evidence type="ECO:0000313" key="2">
    <source>
        <dbReference type="Proteomes" id="UP000001017"/>
    </source>
</evidence>
<dbReference type="Proteomes" id="UP000001017">
    <property type="component" value="Chromosome"/>
</dbReference>
<dbReference type="PaxDb" id="273116-14324914"/>
<protein>
    <submittedName>
        <fullName evidence="1">TVG0703424 protein</fullName>
    </submittedName>
</protein>
<accession>Q97AW1</accession>
<proteinExistence type="predicted"/>
<dbReference type="RefSeq" id="WP_010916956.1">
    <property type="nucleotide sequence ID" value="NC_002689.2"/>
</dbReference>
<keyword evidence="2" id="KW-1185">Reference proteome</keyword>
<sequence length="138" mass="15830">MIEIKDAEETYLRVLDHFFSGWIVVSGDHNAIIKLEQIVYMPGTAKNEGLELIMIPPRTLVLAKKTPELRKALKLDNDTKLWDSLVWLILTPEGDTVLADSRHFPADMPEVNRDMFFEELAKELIYGKEGGRIDETME</sequence>
<dbReference type="AlphaFoldDB" id="Q97AW1"/>
<dbReference type="EMBL" id="BA000011">
    <property type="protein sequence ID" value="BAB59840.1"/>
    <property type="molecule type" value="Genomic_DNA"/>
</dbReference>
<dbReference type="STRING" id="273116.gene:9381486"/>
<name>Q97AW1_THEVO</name>
<reference evidence="1 2" key="2">
    <citation type="journal article" date="2000" name="Proc. Natl. Acad. Sci. U.S.A.">
        <title>Archaeal adaptation to higher temperatures revealed by genomic sequence of Thermoplasma volcanium.</title>
        <authorList>
            <person name="Kawashima T."/>
            <person name="Amano N."/>
            <person name="Koike H."/>
            <person name="Makino S."/>
            <person name="Higuchi S."/>
            <person name="Kawashima-Ohya Y."/>
            <person name="Watanabe K."/>
            <person name="Yamazaki M."/>
            <person name="Kanehori K."/>
            <person name="Kawamoto T."/>
            <person name="Nunoshiba T."/>
            <person name="Yamamoto Y."/>
            <person name="Aramaki H."/>
            <person name="Makino K."/>
            <person name="Suzuki M."/>
        </authorList>
    </citation>
    <scope>NUCLEOTIDE SEQUENCE [LARGE SCALE GENOMIC DNA]</scope>
    <source>
        <strain evidence="2">ATCC 51530 / DSM 4299 / JCM 9571 / NBRC 15438 / GSS1</strain>
    </source>
</reference>
<reference evidence="1 2" key="1">
    <citation type="journal article" date="1999" name="Proc. Jpn. Acad.">
        <title>Determination of the complete genomic DNA sequence of Thermoplasma volvanium GSS1.</title>
        <authorList>
            <person name="Kawashima T."/>
            <person name="Yamamoto Y."/>
            <person name="Aramaki H."/>
            <person name="Nunoshiba T."/>
            <person name="Kawamoto T."/>
            <person name="Watanabe K."/>
            <person name="Yamazaki M."/>
            <person name="Kanehori K."/>
            <person name="Amano N."/>
            <person name="Ohya Y."/>
            <person name="Makino K."/>
            <person name="Suzuki M."/>
        </authorList>
    </citation>
    <scope>NUCLEOTIDE SEQUENCE [LARGE SCALE GENOMIC DNA]</scope>
    <source>
        <strain evidence="2">ATCC 51530 / DSM 4299 / JCM 9571 / NBRC 15438 / GSS1</strain>
    </source>
</reference>
<dbReference type="KEGG" id="tvo:TVG0703424"/>
<evidence type="ECO:0000313" key="1">
    <source>
        <dbReference type="EMBL" id="BAB59840.1"/>
    </source>
</evidence>